<reference evidence="2 3" key="1">
    <citation type="submission" date="2016-03" db="EMBL/GenBank/DDBJ databases">
        <title>Genome sequence of Rhodococcus kyotonensis KB10.</title>
        <authorList>
            <person name="Jeong H."/>
            <person name="Hong C.E."/>
            <person name="Jo S.H."/>
            <person name="Park J.M."/>
        </authorList>
    </citation>
    <scope>NUCLEOTIDE SEQUENCE [LARGE SCALE GENOMIC DNA]</scope>
    <source>
        <strain evidence="2 3">KB10</strain>
    </source>
</reference>
<dbReference type="Proteomes" id="UP000077519">
    <property type="component" value="Unassembled WGS sequence"/>
</dbReference>
<gene>
    <name evidence="2" type="ORF">A3K89_07025</name>
</gene>
<comment type="caution">
    <text evidence="2">The sequence shown here is derived from an EMBL/GenBank/DDBJ whole genome shotgun (WGS) entry which is preliminary data.</text>
</comment>
<keyword evidence="1" id="KW-1133">Transmembrane helix</keyword>
<proteinExistence type="predicted"/>
<evidence type="ECO:0000313" key="2">
    <source>
        <dbReference type="EMBL" id="OAK52565.1"/>
    </source>
</evidence>
<evidence type="ECO:0008006" key="4">
    <source>
        <dbReference type="Google" id="ProtNLM"/>
    </source>
</evidence>
<accession>A0A177YAL1</accession>
<keyword evidence="1" id="KW-0472">Membrane</keyword>
<keyword evidence="1" id="KW-0812">Transmembrane</keyword>
<feature type="transmembrane region" description="Helical" evidence="1">
    <location>
        <begin position="16"/>
        <end position="38"/>
    </location>
</feature>
<evidence type="ECO:0000313" key="3">
    <source>
        <dbReference type="Proteomes" id="UP000077519"/>
    </source>
</evidence>
<feature type="transmembrane region" description="Helical" evidence="1">
    <location>
        <begin position="170"/>
        <end position="193"/>
    </location>
</feature>
<organism evidence="2 3">
    <name type="scientific">Rhodococcoides kyotonense</name>
    <dbReference type="NCBI Taxonomy" id="398843"/>
    <lineage>
        <taxon>Bacteria</taxon>
        <taxon>Bacillati</taxon>
        <taxon>Actinomycetota</taxon>
        <taxon>Actinomycetes</taxon>
        <taxon>Mycobacteriales</taxon>
        <taxon>Nocardiaceae</taxon>
        <taxon>Rhodococcoides</taxon>
    </lineage>
</organism>
<name>A0A177YAL1_9NOCA</name>
<feature type="transmembrane region" description="Helical" evidence="1">
    <location>
        <begin position="139"/>
        <end position="163"/>
    </location>
</feature>
<feature type="transmembrane region" description="Helical" evidence="1">
    <location>
        <begin position="102"/>
        <end position="127"/>
    </location>
</feature>
<feature type="transmembrane region" description="Helical" evidence="1">
    <location>
        <begin position="50"/>
        <end position="73"/>
    </location>
</feature>
<dbReference type="EMBL" id="LVHI01000023">
    <property type="protein sequence ID" value="OAK52565.1"/>
    <property type="molecule type" value="Genomic_DNA"/>
</dbReference>
<dbReference type="AlphaFoldDB" id="A0A177YAL1"/>
<feature type="transmembrane region" description="Helical" evidence="1">
    <location>
        <begin position="223"/>
        <end position="243"/>
    </location>
</feature>
<evidence type="ECO:0000256" key="1">
    <source>
        <dbReference type="SAM" id="Phobius"/>
    </source>
</evidence>
<keyword evidence="3" id="KW-1185">Reference proteome</keyword>
<dbReference type="RefSeq" id="WP_068428132.1">
    <property type="nucleotide sequence ID" value="NZ_LVHI01000023.1"/>
</dbReference>
<protein>
    <recommendedName>
        <fullName evidence="4">ABC transporter permease</fullName>
    </recommendedName>
</protein>
<sequence>MTLLTAELRKVTTLKFWWLLALPPIVVGIFASAISSAISESVSDLDIEGGFAIFGLYAALGVAMVFAAVFAAVNGGTEFRHDTITTSFLTSRGRDRVILTKILVTALFALGYGLAVEIGSIVCLLLFSPTTFTLTAHVIGVVVAGLFAVVAWAVIGIGLGLLFGSPTWSAIVVVAWFPMGETMLVSILAGLGIPNGSVLTPAASSLATVTVGDTDDAPFLMSWPWAPVVLALWAIGLAAAGWWRTRQRDIVQ</sequence>